<proteinExistence type="inferred from homology"/>
<evidence type="ECO:0000256" key="11">
    <source>
        <dbReference type="ARBA" id="ARBA00022967"/>
    </source>
</evidence>
<keyword evidence="5" id="KW-0597">Phosphoprotein</keyword>
<keyword evidence="6 15" id="KW-0812">Transmembrane</keyword>
<dbReference type="PRINTS" id="PR00119">
    <property type="entry name" value="CATATPASE"/>
</dbReference>
<evidence type="ECO:0000256" key="1">
    <source>
        <dbReference type="ARBA" id="ARBA00004651"/>
    </source>
</evidence>
<protein>
    <submittedName>
        <fullName evidence="17">Cadmium-translocating P-type ATPase</fullName>
        <ecNumber evidence="17">3.6.3.3</ecNumber>
    </submittedName>
</protein>
<dbReference type="PROSITE" id="PS50846">
    <property type="entry name" value="HMA_2"/>
    <property type="match status" value="1"/>
</dbReference>
<dbReference type="Gene3D" id="3.40.50.1000">
    <property type="entry name" value="HAD superfamily/HAD-like"/>
    <property type="match status" value="1"/>
</dbReference>
<dbReference type="RefSeq" id="WP_150863281.1">
    <property type="nucleotide sequence ID" value="NZ_VYXP01000003.1"/>
</dbReference>
<feature type="transmembrane region" description="Helical" evidence="15">
    <location>
        <begin position="273"/>
        <end position="291"/>
    </location>
</feature>
<dbReference type="PANTHER" id="PTHR43520:SF5">
    <property type="entry name" value="CATION-TRANSPORTING P-TYPE ATPASE-RELATED"/>
    <property type="match status" value="1"/>
</dbReference>
<dbReference type="GO" id="GO:0043682">
    <property type="term" value="F:P-type divalent copper transporter activity"/>
    <property type="evidence" value="ECO:0007669"/>
    <property type="project" value="TreeGrafter"/>
</dbReference>
<dbReference type="SUPFAM" id="SSF81653">
    <property type="entry name" value="Calcium ATPase, transduction domain A"/>
    <property type="match status" value="1"/>
</dbReference>
<keyword evidence="9 15" id="KW-0067">ATP-binding</keyword>
<organism evidence="17 18">
    <name type="scientific">Marinihelvus fidelis</name>
    <dbReference type="NCBI Taxonomy" id="2613842"/>
    <lineage>
        <taxon>Bacteria</taxon>
        <taxon>Pseudomonadati</taxon>
        <taxon>Pseudomonadota</taxon>
        <taxon>Gammaproteobacteria</taxon>
        <taxon>Chromatiales</taxon>
        <taxon>Wenzhouxiangellaceae</taxon>
        <taxon>Marinihelvus</taxon>
    </lineage>
</organism>
<dbReference type="SUPFAM" id="SSF56784">
    <property type="entry name" value="HAD-like"/>
    <property type="match status" value="1"/>
</dbReference>
<dbReference type="EMBL" id="VYXP01000003">
    <property type="protein sequence ID" value="KAA9132572.1"/>
    <property type="molecule type" value="Genomic_DNA"/>
</dbReference>
<dbReference type="NCBIfam" id="TIGR01494">
    <property type="entry name" value="ATPase_P-type"/>
    <property type="match status" value="1"/>
</dbReference>
<evidence type="ECO:0000256" key="10">
    <source>
        <dbReference type="ARBA" id="ARBA00022842"/>
    </source>
</evidence>
<comment type="caution">
    <text evidence="17">The sequence shown here is derived from an EMBL/GenBank/DDBJ whole genome shotgun (WGS) entry which is preliminary data.</text>
</comment>
<dbReference type="Gene3D" id="1.20.1110.10">
    <property type="entry name" value="Calcium-transporting ATPase, transmembrane domain"/>
    <property type="match status" value="1"/>
</dbReference>
<evidence type="ECO:0000256" key="8">
    <source>
        <dbReference type="ARBA" id="ARBA00022741"/>
    </source>
</evidence>
<evidence type="ECO:0000256" key="6">
    <source>
        <dbReference type="ARBA" id="ARBA00022692"/>
    </source>
</evidence>
<keyword evidence="4 15" id="KW-1003">Cell membrane</keyword>
<dbReference type="SUPFAM" id="SSF81665">
    <property type="entry name" value="Calcium ATPase, transmembrane domain M"/>
    <property type="match status" value="1"/>
</dbReference>
<keyword evidence="17" id="KW-0378">Hydrolase</keyword>
<keyword evidence="14 15" id="KW-0472">Membrane</keyword>
<sequence>MTDTQAACFHCGEACEDDRFQVRWEGESRCVCCAGCQAVFELIHASGHARYYRFREGEGIRAPDSPERLAADWAAIDARPAYRGTPMGDGFNTLLLQVEGVHCAACAWLIRSRLEPLDGVRRASVDIASGYTQVEFDPERTPPSRLALELARFGYRPHLPLAGEAARSRLDERRLAMRRLGVAGLGMMQVMMYAVGLYAGDALGIGETARRFLEWTSLVVTLPVVAYAGLPFFRGAVAALRARRPGMDLPVALAISIAFVASTVNFLRGAGDVYFDSVVMFIFFLSIARFVQMNQRHRNAQAGAALARLMPEWAERLDNGTETRVPAADLVPGDRVRVKPGRAFPADGVIIDGRTRVDEAILTGESRPVLRERGDEVAAGAVNREQSVIVEVRRTGDDTAISTLGRRMLSARAGQQRPGMADRLSGYFIVAVLGTAVAALLYWGATDPARALSAMLAVLVVSCPCALALATPAALSAASRSLLARGVLLARGEALESLARADTVVFDKTGTLTEGQPVLSRVHLNPDRATPSVDRVEAVAAALEVESAHPLARAFSRSTGEIVATAVDHAPGRGLSGYVEERRYRLGTAEFAGAPAGKSDDGAWLADEEGWLAQFGFSDRLREDAGATVEALARRGLAPRILSGDGIPAVRETAAVLGIEDWQARQAPEDKIRALEALRAEGRVVLMVGDGVNDAPVLAAADASMTVHGAAELAQGAADMALVGAGLDGVRVAHDTALRTRRVIRQNLAWALAYNLLAVPLAFSGWLQPWMAALGMSLSSLLVVGNAARLART</sequence>
<evidence type="ECO:0000256" key="15">
    <source>
        <dbReference type="RuleBase" id="RU362081"/>
    </source>
</evidence>
<feature type="transmembrane region" description="Helical" evidence="15">
    <location>
        <begin position="451"/>
        <end position="475"/>
    </location>
</feature>
<dbReference type="InterPro" id="IPR006121">
    <property type="entry name" value="HMA_dom"/>
</dbReference>
<dbReference type="SUPFAM" id="SSF55008">
    <property type="entry name" value="HMA, heavy metal-associated domain"/>
    <property type="match status" value="1"/>
</dbReference>
<dbReference type="Pfam" id="PF00702">
    <property type="entry name" value="Hydrolase"/>
    <property type="match status" value="1"/>
</dbReference>
<evidence type="ECO:0000256" key="7">
    <source>
        <dbReference type="ARBA" id="ARBA00022723"/>
    </source>
</evidence>
<dbReference type="NCBIfam" id="TIGR01511">
    <property type="entry name" value="ATPase-IB1_Cu"/>
    <property type="match status" value="1"/>
</dbReference>
<dbReference type="Gene3D" id="3.40.1110.10">
    <property type="entry name" value="Calcium-transporting ATPase, cytoplasmic domain N"/>
    <property type="match status" value="1"/>
</dbReference>
<feature type="transmembrane region" description="Helical" evidence="15">
    <location>
        <begin position="424"/>
        <end position="445"/>
    </location>
</feature>
<feature type="domain" description="HMA" evidence="16">
    <location>
        <begin position="92"/>
        <end position="158"/>
    </location>
</feature>
<evidence type="ECO:0000256" key="3">
    <source>
        <dbReference type="ARBA" id="ARBA00022448"/>
    </source>
</evidence>
<dbReference type="NCBIfam" id="TIGR01512">
    <property type="entry name" value="ATPase-IB2_Cd"/>
    <property type="match status" value="1"/>
</dbReference>
<dbReference type="InterPro" id="IPR023299">
    <property type="entry name" value="ATPase_P-typ_cyto_dom_N"/>
</dbReference>
<dbReference type="Pfam" id="PF00122">
    <property type="entry name" value="E1-E2_ATPase"/>
    <property type="match status" value="1"/>
</dbReference>
<keyword evidence="13" id="KW-0406">Ion transport</keyword>
<dbReference type="InterPro" id="IPR008250">
    <property type="entry name" value="ATPase_P-typ_transduc_dom_A_sf"/>
</dbReference>
<feature type="transmembrane region" description="Helical" evidence="15">
    <location>
        <begin position="212"/>
        <end position="237"/>
    </location>
</feature>
<dbReference type="NCBIfam" id="TIGR01525">
    <property type="entry name" value="ATPase-IB_hvy"/>
    <property type="match status" value="1"/>
</dbReference>
<keyword evidence="12 15" id="KW-1133">Transmembrane helix</keyword>
<keyword evidence="18" id="KW-1185">Reference proteome</keyword>
<dbReference type="AlphaFoldDB" id="A0A5N0TC27"/>
<dbReference type="InterPro" id="IPR036412">
    <property type="entry name" value="HAD-like_sf"/>
</dbReference>
<dbReference type="GO" id="GO:0005507">
    <property type="term" value="F:copper ion binding"/>
    <property type="evidence" value="ECO:0007669"/>
    <property type="project" value="TreeGrafter"/>
</dbReference>
<dbReference type="EC" id="3.6.3.3" evidence="17"/>
<dbReference type="Pfam" id="PF12156">
    <property type="entry name" value="ATPase-cat_bd"/>
    <property type="match status" value="1"/>
</dbReference>
<dbReference type="PANTHER" id="PTHR43520">
    <property type="entry name" value="ATP7, ISOFORM B"/>
    <property type="match status" value="1"/>
</dbReference>
<dbReference type="Proteomes" id="UP000325372">
    <property type="component" value="Unassembled WGS sequence"/>
</dbReference>
<dbReference type="GO" id="GO:0055070">
    <property type="term" value="P:copper ion homeostasis"/>
    <property type="evidence" value="ECO:0007669"/>
    <property type="project" value="TreeGrafter"/>
</dbReference>
<gene>
    <name evidence="17" type="primary">cadA</name>
    <name evidence="17" type="ORF">F3N42_04960</name>
</gene>
<dbReference type="Gene3D" id="3.30.70.100">
    <property type="match status" value="1"/>
</dbReference>
<dbReference type="InterPro" id="IPR023214">
    <property type="entry name" value="HAD_sf"/>
</dbReference>
<keyword evidence="3" id="KW-0813">Transport</keyword>
<evidence type="ECO:0000256" key="5">
    <source>
        <dbReference type="ARBA" id="ARBA00022553"/>
    </source>
</evidence>
<dbReference type="GO" id="GO:0005886">
    <property type="term" value="C:plasma membrane"/>
    <property type="evidence" value="ECO:0007669"/>
    <property type="project" value="UniProtKB-SubCell"/>
</dbReference>
<keyword evidence="11" id="KW-1278">Translocase</keyword>
<dbReference type="GO" id="GO:0005524">
    <property type="term" value="F:ATP binding"/>
    <property type="evidence" value="ECO:0007669"/>
    <property type="project" value="UniProtKB-UniRule"/>
</dbReference>
<dbReference type="CDD" id="cd00371">
    <property type="entry name" value="HMA"/>
    <property type="match status" value="1"/>
</dbReference>
<evidence type="ECO:0000313" key="18">
    <source>
        <dbReference type="Proteomes" id="UP000325372"/>
    </source>
</evidence>
<dbReference type="InterPro" id="IPR023298">
    <property type="entry name" value="ATPase_P-typ_TM_dom_sf"/>
</dbReference>
<keyword evidence="8 15" id="KW-0547">Nucleotide-binding</keyword>
<evidence type="ECO:0000256" key="14">
    <source>
        <dbReference type="ARBA" id="ARBA00023136"/>
    </source>
</evidence>
<dbReference type="InterPro" id="IPR001757">
    <property type="entry name" value="P_typ_ATPase"/>
</dbReference>
<evidence type="ECO:0000256" key="4">
    <source>
        <dbReference type="ARBA" id="ARBA00022475"/>
    </source>
</evidence>
<dbReference type="GO" id="GO:0016887">
    <property type="term" value="F:ATP hydrolysis activity"/>
    <property type="evidence" value="ECO:0007669"/>
    <property type="project" value="InterPro"/>
</dbReference>
<evidence type="ECO:0000256" key="13">
    <source>
        <dbReference type="ARBA" id="ARBA00023065"/>
    </source>
</evidence>
<dbReference type="InterPro" id="IPR021993">
    <property type="entry name" value="ATPase-cat-bd"/>
</dbReference>
<dbReference type="Pfam" id="PF00403">
    <property type="entry name" value="HMA"/>
    <property type="match status" value="1"/>
</dbReference>
<dbReference type="InterPro" id="IPR059000">
    <property type="entry name" value="ATPase_P-type_domA"/>
</dbReference>
<dbReference type="InterPro" id="IPR018303">
    <property type="entry name" value="ATPase_P-typ_P_site"/>
</dbReference>
<dbReference type="Gene3D" id="2.70.150.10">
    <property type="entry name" value="Calcium-transporting ATPase, cytoplasmic transduction domain A"/>
    <property type="match status" value="1"/>
</dbReference>
<feature type="transmembrane region" description="Helical" evidence="15">
    <location>
        <begin position="249"/>
        <end position="267"/>
    </location>
</feature>
<comment type="similarity">
    <text evidence="2 15">Belongs to the cation transport ATPase (P-type) (TC 3.A.3) family. Type IB subfamily.</text>
</comment>
<dbReference type="InterPro" id="IPR027256">
    <property type="entry name" value="P-typ_ATPase_IB"/>
</dbReference>
<keyword evidence="7 15" id="KW-0479">Metal-binding</keyword>
<evidence type="ECO:0000313" key="17">
    <source>
        <dbReference type="EMBL" id="KAA9132572.1"/>
    </source>
</evidence>
<dbReference type="InterPro" id="IPR036163">
    <property type="entry name" value="HMA_dom_sf"/>
</dbReference>
<feature type="transmembrane region" description="Helical" evidence="15">
    <location>
        <begin position="748"/>
        <end position="767"/>
    </location>
</feature>
<accession>A0A5N0TC27</accession>
<dbReference type="PROSITE" id="PS00154">
    <property type="entry name" value="ATPASE_E1_E2"/>
    <property type="match status" value="1"/>
</dbReference>
<evidence type="ECO:0000256" key="12">
    <source>
        <dbReference type="ARBA" id="ARBA00022989"/>
    </source>
</evidence>
<feature type="transmembrane region" description="Helical" evidence="15">
    <location>
        <begin position="180"/>
        <end position="200"/>
    </location>
</feature>
<evidence type="ECO:0000256" key="9">
    <source>
        <dbReference type="ARBA" id="ARBA00022840"/>
    </source>
</evidence>
<keyword evidence="10" id="KW-0460">Magnesium</keyword>
<evidence type="ECO:0000259" key="16">
    <source>
        <dbReference type="PROSITE" id="PS50846"/>
    </source>
</evidence>
<dbReference type="CDD" id="cd02079">
    <property type="entry name" value="P-type_ATPase_HM"/>
    <property type="match status" value="1"/>
</dbReference>
<comment type="subcellular location">
    <subcellularLocation>
        <location evidence="1">Cell membrane</location>
        <topology evidence="1">Multi-pass membrane protein</topology>
    </subcellularLocation>
</comment>
<name>A0A5N0TC27_9GAMM</name>
<evidence type="ECO:0000256" key="2">
    <source>
        <dbReference type="ARBA" id="ARBA00006024"/>
    </source>
</evidence>
<reference evidence="17 18" key="1">
    <citation type="submission" date="2019-09" db="EMBL/GenBank/DDBJ databases">
        <title>Wenzhouxiangella sp. Genome sequencing and assembly.</title>
        <authorList>
            <person name="Zhang R."/>
        </authorList>
    </citation>
    <scope>NUCLEOTIDE SEQUENCE [LARGE SCALE GENOMIC DNA]</scope>
    <source>
        <strain evidence="17 18">W260</strain>
    </source>
</reference>